<evidence type="ECO:0000256" key="2">
    <source>
        <dbReference type="ARBA" id="ARBA00022748"/>
    </source>
</evidence>
<name>A0A2N0TWG4_9FLAO</name>
<dbReference type="InterPro" id="IPR013740">
    <property type="entry name" value="Redoxin"/>
</dbReference>
<dbReference type="OrthoDB" id="9815205at2"/>
<dbReference type="Gene3D" id="3.40.30.10">
    <property type="entry name" value="Glutaredoxin"/>
    <property type="match status" value="1"/>
</dbReference>
<evidence type="ECO:0000256" key="4">
    <source>
        <dbReference type="SAM" id="Phobius"/>
    </source>
</evidence>
<comment type="subcellular location">
    <subcellularLocation>
        <location evidence="1">Cell envelope</location>
    </subcellularLocation>
</comment>
<dbReference type="GO" id="GO:0030313">
    <property type="term" value="C:cell envelope"/>
    <property type="evidence" value="ECO:0007669"/>
    <property type="project" value="UniProtKB-SubCell"/>
</dbReference>
<dbReference type="InterPro" id="IPR036249">
    <property type="entry name" value="Thioredoxin-like_sf"/>
</dbReference>
<feature type="domain" description="Thioredoxin" evidence="5">
    <location>
        <begin position="46"/>
        <end position="197"/>
    </location>
</feature>
<comment type="caution">
    <text evidence="6">The sequence shown here is derived from an EMBL/GenBank/DDBJ whole genome shotgun (WGS) entry which is preliminary data.</text>
</comment>
<gene>
    <name evidence="6" type="ORF">APR41_16980</name>
</gene>
<dbReference type="PROSITE" id="PS00194">
    <property type="entry name" value="THIOREDOXIN_1"/>
    <property type="match status" value="1"/>
</dbReference>
<feature type="transmembrane region" description="Helical" evidence="4">
    <location>
        <begin position="12"/>
        <end position="35"/>
    </location>
</feature>
<dbReference type="PANTHER" id="PTHR42852">
    <property type="entry name" value="THIOL:DISULFIDE INTERCHANGE PROTEIN DSBE"/>
    <property type="match status" value="1"/>
</dbReference>
<dbReference type="GO" id="GO:0017004">
    <property type="term" value="P:cytochrome complex assembly"/>
    <property type="evidence" value="ECO:0007669"/>
    <property type="project" value="UniProtKB-KW"/>
</dbReference>
<keyword evidence="3" id="KW-0676">Redox-active center</keyword>
<dbReference type="PANTHER" id="PTHR42852:SF13">
    <property type="entry name" value="PROTEIN DIPZ"/>
    <property type="match status" value="1"/>
</dbReference>
<dbReference type="InterPro" id="IPR013766">
    <property type="entry name" value="Thioredoxin_domain"/>
</dbReference>
<evidence type="ECO:0000256" key="1">
    <source>
        <dbReference type="ARBA" id="ARBA00004196"/>
    </source>
</evidence>
<dbReference type="Proteomes" id="UP000232673">
    <property type="component" value="Unassembled WGS sequence"/>
</dbReference>
<dbReference type="AlphaFoldDB" id="A0A2N0TWG4"/>
<dbReference type="PROSITE" id="PS51352">
    <property type="entry name" value="THIOREDOXIN_2"/>
    <property type="match status" value="1"/>
</dbReference>
<protein>
    <submittedName>
        <fullName evidence="6">Thioredoxin</fullName>
    </submittedName>
</protein>
<dbReference type="InterPro" id="IPR050553">
    <property type="entry name" value="Thioredoxin_ResA/DsbE_sf"/>
</dbReference>
<evidence type="ECO:0000313" key="7">
    <source>
        <dbReference type="Proteomes" id="UP000232673"/>
    </source>
</evidence>
<accession>A0A2N0TWG4</accession>
<keyword evidence="4" id="KW-0472">Membrane</keyword>
<dbReference type="EMBL" id="LKTS01000017">
    <property type="protein sequence ID" value="PKD19102.1"/>
    <property type="molecule type" value="Genomic_DNA"/>
</dbReference>
<proteinExistence type="predicted"/>
<dbReference type="CDD" id="cd02966">
    <property type="entry name" value="TlpA_like_family"/>
    <property type="match status" value="1"/>
</dbReference>
<dbReference type="GO" id="GO:0016491">
    <property type="term" value="F:oxidoreductase activity"/>
    <property type="evidence" value="ECO:0007669"/>
    <property type="project" value="InterPro"/>
</dbReference>
<reference evidence="6 7" key="1">
    <citation type="submission" date="2015-10" db="EMBL/GenBank/DDBJ databases">
        <title>Draft genome sequence of Salegentibacter salinarum KCTC 12975.</title>
        <authorList>
            <person name="Lin W."/>
            <person name="Zheng Q."/>
        </authorList>
    </citation>
    <scope>NUCLEOTIDE SEQUENCE [LARGE SCALE GENOMIC DNA]</scope>
    <source>
        <strain evidence="6 7">KCTC 12975</strain>
    </source>
</reference>
<dbReference type="Pfam" id="PF08534">
    <property type="entry name" value="Redoxin"/>
    <property type="match status" value="1"/>
</dbReference>
<sequence>MKKKTKKNLIEYGIIFAIFAGLYITGLHTEVLGFLQRGVLATGLMDPDLDKNADLAVNDTNSKADFSMSLINSKGENVAMEELKGKVIFMNLWATWCPPCVAEMPGINKLYKDIDKDKVAFVMLSIDQDFQKAIDFNEKKGYDFEIYRSNGPIPQMYSSQSIPTTYVIDARGNLVLTHMGMGDYDTKDFKEFLKKQY</sequence>
<keyword evidence="2" id="KW-0201">Cytochrome c-type biogenesis</keyword>
<evidence type="ECO:0000313" key="6">
    <source>
        <dbReference type="EMBL" id="PKD19102.1"/>
    </source>
</evidence>
<evidence type="ECO:0000256" key="3">
    <source>
        <dbReference type="ARBA" id="ARBA00023284"/>
    </source>
</evidence>
<organism evidence="6 7">
    <name type="scientific">Salegentibacter salinarum</name>
    <dbReference type="NCBI Taxonomy" id="447422"/>
    <lineage>
        <taxon>Bacteria</taxon>
        <taxon>Pseudomonadati</taxon>
        <taxon>Bacteroidota</taxon>
        <taxon>Flavobacteriia</taxon>
        <taxon>Flavobacteriales</taxon>
        <taxon>Flavobacteriaceae</taxon>
        <taxon>Salegentibacter</taxon>
    </lineage>
</organism>
<dbReference type="SUPFAM" id="SSF52833">
    <property type="entry name" value="Thioredoxin-like"/>
    <property type="match status" value="1"/>
</dbReference>
<keyword evidence="4" id="KW-1133">Transmembrane helix</keyword>
<dbReference type="RefSeq" id="WP_079714432.1">
    <property type="nucleotide sequence ID" value="NZ_FUZC01000020.1"/>
</dbReference>
<evidence type="ECO:0000259" key="5">
    <source>
        <dbReference type="PROSITE" id="PS51352"/>
    </source>
</evidence>
<dbReference type="InterPro" id="IPR017937">
    <property type="entry name" value="Thioredoxin_CS"/>
</dbReference>
<keyword evidence="4" id="KW-0812">Transmembrane</keyword>
<keyword evidence="7" id="KW-1185">Reference proteome</keyword>
<dbReference type="STRING" id="447422.SAMN05660903_03455"/>